<keyword evidence="2 5" id="KW-0238">DNA-binding</keyword>
<dbReference type="SMART" id="SM00354">
    <property type="entry name" value="HTH_LACI"/>
    <property type="match status" value="1"/>
</dbReference>
<organism evidence="5 6">
    <name type="scientific">Comamonas squillarum</name>
    <dbReference type="NCBI Taxonomy" id="2977320"/>
    <lineage>
        <taxon>Bacteria</taxon>
        <taxon>Pseudomonadati</taxon>
        <taxon>Pseudomonadota</taxon>
        <taxon>Betaproteobacteria</taxon>
        <taxon>Burkholderiales</taxon>
        <taxon>Comamonadaceae</taxon>
        <taxon>Comamonas</taxon>
    </lineage>
</organism>
<dbReference type="GO" id="GO:0003677">
    <property type="term" value="F:DNA binding"/>
    <property type="evidence" value="ECO:0007669"/>
    <property type="project" value="UniProtKB-KW"/>
</dbReference>
<evidence type="ECO:0000256" key="2">
    <source>
        <dbReference type="ARBA" id="ARBA00023125"/>
    </source>
</evidence>
<dbReference type="CDD" id="cd01392">
    <property type="entry name" value="HTH_LacI"/>
    <property type="match status" value="1"/>
</dbReference>
<dbReference type="PANTHER" id="PTHR30146:SF33">
    <property type="entry name" value="TRANSCRIPTIONAL REGULATOR"/>
    <property type="match status" value="1"/>
</dbReference>
<dbReference type="InterPro" id="IPR010982">
    <property type="entry name" value="Lambda_DNA-bd_dom_sf"/>
</dbReference>
<dbReference type="InterPro" id="IPR000843">
    <property type="entry name" value="HTH_LacI"/>
</dbReference>
<dbReference type="Gene3D" id="3.40.50.2300">
    <property type="match status" value="2"/>
</dbReference>
<sequence>MQPTDRPSKIQDVARAAGVSAMTVSRAINHPERLNPETLQRVRDAIASMRYVPNALASGLRLSRARLVAALLPTLVGPVFQELIQSLDHALNQHGYQLMIGRTGYDAAQEADLIRAIIQRRPDGIVMIGMAASEEGRALLQASRIPVVETWDLSDTAIDMLVGFSHSAIGQAVAAHFIAKGHRQLGMVSGDDARARVRVAAYAQAAQAAGLPEVKVAYTPAPSTLGGGRRGLVEILAQRPEVTAVFCSSDTLALGALAEAQHQGLRVPEDLAVVGLGDQEFAKDTAPPLTTVRLDGTRIGQLAADMIVARTLDQPVDAQRVDIGFSITQRSSG</sequence>
<accession>A0ABY6A0Z7</accession>
<protein>
    <submittedName>
        <fullName evidence="5">LacI family DNA-binding transcriptional regulator</fullName>
    </submittedName>
</protein>
<dbReference type="RefSeq" id="WP_260719779.1">
    <property type="nucleotide sequence ID" value="NZ_CP104377.1"/>
</dbReference>
<evidence type="ECO:0000256" key="1">
    <source>
        <dbReference type="ARBA" id="ARBA00023015"/>
    </source>
</evidence>
<dbReference type="SUPFAM" id="SSF47413">
    <property type="entry name" value="lambda repressor-like DNA-binding domains"/>
    <property type="match status" value="1"/>
</dbReference>
<feature type="domain" description="HTH lacI-type" evidence="4">
    <location>
        <begin position="8"/>
        <end position="62"/>
    </location>
</feature>
<dbReference type="Pfam" id="PF13377">
    <property type="entry name" value="Peripla_BP_3"/>
    <property type="match status" value="1"/>
</dbReference>
<dbReference type="PROSITE" id="PS50932">
    <property type="entry name" value="HTH_LACI_2"/>
    <property type="match status" value="1"/>
</dbReference>
<evidence type="ECO:0000256" key="3">
    <source>
        <dbReference type="ARBA" id="ARBA00023163"/>
    </source>
</evidence>
<proteinExistence type="predicted"/>
<keyword evidence="6" id="KW-1185">Reference proteome</keyword>
<name>A0ABY6A0Z7_9BURK</name>
<keyword evidence="3" id="KW-0804">Transcription</keyword>
<dbReference type="CDD" id="cd01575">
    <property type="entry name" value="PBP1_GntR"/>
    <property type="match status" value="1"/>
</dbReference>
<dbReference type="PROSITE" id="PS00356">
    <property type="entry name" value="HTH_LACI_1"/>
    <property type="match status" value="1"/>
</dbReference>
<keyword evidence="1" id="KW-0805">Transcription regulation</keyword>
<reference evidence="5" key="1">
    <citation type="submission" date="2022-09" db="EMBL/GenBank/DDBJ databases">
        <title>Bacterial diversity in gut of crayfish and pufferfish.</title>
        <authorList>
            <person name="Huang Y."/>
        </authorList>
    </citation>
    <scope>NUCLEOTIDE SEQUENCE</scope>
    <source>
        <strain evidence="5">PR12</strain>
    </source>
</reference>
<dbReference type="InterPro" id="IPR028082">
    <property type="entry name" value="Peripla_BP_I"/>
</dbReference>
<dbReference type="Gene3D" id="1.10.260.40">
    <property type="entry name" value="lambda repressor-like DNA-binding domains"/>
    <property type="match status" value="1"/>
</dbReference>
<dbReference type="InterPro" id="IPR046335">
    <property type="entry name" value="LacI/GalR-like_sensor"/>
</dbReference>
<dbReference type="PANTHER" id="PTHR30146">
    <property type="entry name" value="LACI-RELATED TRANSCRIPTIONAL REPRESSOR"/>
    <property type="match status" value="1"/>
</dbReference>
<dbReference type="SUPFAM" id="SSF53822">
    <property type="entry name" value="Periplasmic binding protein-like I"/>
    <property type="match status" value="1"/>
</dbReference>
<evidence type="ECO:0000313" key="6">
    <source>
        <dbReference type="Proteomes" id="UP001058290"/>
    </source>
</evidence>
<evidence type="ECO:0000313" key="5">
    <source>
        <dbReference type="EMBL" id="UXC19930.1"/>
    </source>
</evidence>
<dbReference type="Pfam" id="PF00356">
    <property type="entry name" value="LacI"/>
    <property type="match status" value="1"/>
</dbReference>
<dbReference type="Proteomes" id="UP001058290">
    <property type="component" value="Chromosome"/>
</dbReference>
<gene>
    <name evidence="5" type="ORF">N4T19_07455</name>
</gene>
<evidence type="ECO:0000259" key="4">
    <source>
        <dbReference type="PROSITE" id="PS50932"/>
    </source>
</evidence>
<dbReference type="EMBL" id="CP104377">
    <property type="protein sequence ID" value="UXC19930.1"/>
    <property type="molecule type" value="Genomic_DNA"/>
</dbReference>